<evidence type="ECO:0000256" key="1">
    <source>
        <dbReference type="SAM" id="MobiDB-lite"/>
    </source>
</evidence>
<proteinExistence type="predicted"/>
<accession>A0ABV2MRQ5</accession>
<gene>
    <name evidence="2" type="ORF">ABID08_006535</name>
</gene>
<feature type="region of interest" description="Disordered" evidence="1">
    <location>
        <begin position="1"/>
        <end position="20"/>
    </location>
</feature>
<dbReference type="RefSeq" id="WP_168301742.1">
    <property type="nucleotide sequence ID" value="NZ_CP071604.1"/>
</dbReference>
<protein>
    <submittedName>
        <fullName evidence="2">Uncharacterized protein</fullName>
    </submittedName>
</protein>
<name>A0ABV2MRQ5_9HYPH</name>
<keyword evidence="3" id="KW-1185">Reference proteome</keyword>
<organism evidence="2 3">
    <name type="scientific">Rhizobium binae</name>
    <dbReference type="NCBI Taxonomy" id="1138190"/>
    <lineage>
        <taxon>Bacteria</taxon>
        <taxon>Pseudomonadati</taxon>
        <taxon>Pseudomonadota</taxon>
        <taxon>Alphaproteobacteria</taxon>
        <taxon>Hyphomicrobiales</taxon>
        <taxon>Rhizobiaceae</taxon>
        <taxon>Rhizobium/Agrobacterium group</taxon>
        <taxon>Rhizobium</taxon>
    </lineage>
</organism>
<dbReference type="GeneID" id="91147519"/>
<dbReference type="EMBL" id="JBEPMY010000046">
    <property type="protein sequence ID" value="MET3759151.1"/>
    <property type="molecule type" value="Genomic_DNA"/>
</dbReference>
<sequence length="67" mass="6958">MSVDEAQVTKSQVGADLDREAREHAGAVSGKAAGGFEIDDLQVDLLSWLSVPPTVAGRVLGFVFGVS</sequence>
<comment type="caution">
    <text evidence="2">The sequence shown here is derived from an EMBL/GenBank/DDBJ whole genome shotgun (WGS) entry which is preliminary data.</text>
</comment>
<dbReference type="Proteomes" id="UP001549077">
    <property type="component" value="Unassembled WGS sequence"/>
</dbReference>
<evidence type="ECO:0000313" key="2">
    <source>
        <dbReference type="EMBL" id="MET3759151.1"/>
    </source>
</evidence>
<evidence type="ECO:0000313" key="3">
    <source>
        <dbReference type="Proteomes" id="UP001549077"/>
    </source>
</evidence>
<reference evidence="2 3" key="1">
    <citation type="submission" date="2024-06" db="EMBL/GenBank/DDBJ databases">
        <title>Genomic Encyclopedia of Type Strains, Phase IV (KMG-IV): sequencing the most valuable type-strain genomes for metagenomic binning, comparative biology and taxonomic classification.</title>
        <authorList>
            <person name="Goeker M."/>
        </authorList>
    </citation>
    <scope>NUCLEOTIDE SEQUENCE [LARGE SCALE GENOMIC DNA]</scope>
    <source>
        <strain evidence="2 3">DSM 29288</strain>
    </source>
</reference>